<proteinExistence type="predicted"/>
<keyword evidence="2" id="KW-1185">Reference proteome</keyword>
<dbReference type="EMBL" id="QNUK01000385">
    <property type="protein sequence ID" value="KAF5894215.1"/>
    <property type="molecule type" value="Genomic_DNA"/>
</dbReference>
<evidence type="ECO:0000313" key="2">
    <source>
        <dbReference type="Proteomes" id="UP000727407"/>
    </source>
</evidence>
<dbReference type="OrthoDB" id="8951038at2759"/>
<feature type="non-terminal residue" evidence="1">
    <location>
        <position position="63"/>
    </location>
</feature>
<evidence type="ECO:0000313" key="1">
    <source>
        <dbReference type="EMBL" id="KAF5894215.1"/>
    </source>
</evidence>
<dbReference type="Proteomes" id="UP000727407">
    <property type="component" value="Unassembled WGS sequence"/>
</dbReference>
<comment type="caution">
    <text evidence="1">The sequence shown here is derived from an EMBL/GenBank/DDBJ whole genome shotgun (WGS) entry which is preliminary data.</text>
</comment>
<dbReference type="AlphaFoldDB" id="A0A8J4UED2"/>
<organism evidence="1 2">
    <name type="scientific">Clarias magur</name>
    <name type="common">Asian catfish</name>
    <name type="synonym">Macropteronotus magur</name>
    <dbReference type="NCBI Taxonomy" id="1594786"/>
    <lineage>
        <taxon>Eukaryota</taxon>
        <taxon>Metazoa</taxon>
        <taxon>Chordata</taxon>
        <taxon>Craniata</taxon>
        <taxon>Vertebrata</taxon>
        <taxon>Euteleostomi</taxon>
        <taxon>Actinopterygii</taxon>
        <taxon>Neopterygii</taxon>
        <taxon>Teleostei</taxon>
        <taxon>Ostariophysi</taxon>
        <taxon>Siluriformes</taxon>
        <taxon>Clariidae</taxon>
        <taxon>Clarias</taxon>
    </lineage>
</organism>
<name>A0A8J4UED2_CLAMG</name>
<sequence length="63" mass="7250">MMKRKRSDSPELSCVSLESAALEGRPSHFRDETELDPRHKKLCDSRVKLSVGLENPHCMREIL</sequence>
<feature type="non-terminal residue" evidence="1">
    <location>
        <position position="1"/>
    </location>
</feature>
<reference evidence="1" key="1">
    <citation type="submission" date="2020-07" db="EMBL/GenBank/DDBJ databases">
        <title>Clarias magur genome sequencing, assembly and annotation.</title>
        <authorList>
            <person name="Kushwaha B."/>
            <person name="Kumar R."/>
            <person name="Das P."/>
            <person name="Joshi C.G."/>
            <person name="Kumar D."/>
            <person name="Nagpure N.S."/>
            <person name="Pandey M."/>
            <person name="Agarwal S."/>
            <person name="Srivastava S."/>
            <person name="Singh M."/>
            <person name="Sahoo L."/>
            <person name="Jayasankar P."/>
            <person name="Meher P.K."/>
            <person name="Koringa P.G."/>
            <person name="Iquebal M.A."/>
            <person name="Das S.P."/>
            <person name="Bit A."/>
            <person name="Patnaik S."/>
            <person name="Patel N."/>
            <person name="Shah T.M."/>
            <person name="Hinsu A."/>
            <person name="Jena J.K."/>
        </authorList>
    </citation>
    <scope>NUCLEOTIDE SEQUENCE</scope>
    <source>
        <strain evidence="1">CIFAMagur01</strain>
        <tissue evidence="1">Testis</tissue>
    </source>
</reference>
<gene>
    <name evidence="1" type="ORF">DAT39_016089</name>
</gene>
<accession>A0A8J4UED2</accession>
<protein>
    <submittedName>
        <fullName evidence="1">NLR family CARD domain-containing protein 3-like isoform X1</fullName>
    </submittedName>
</protein>